<evidence type="ECO:0000259" key="3">
    <source>
        <dbReference type="Pfam" id="PF14129"/>
    </source>
</evidence>
<evidence type="ECO:0000256" key="1">
    <source>
        <dbReference type="SAM" id="Coils"/>
    </source>
</evidence>
<evidence type="ECO:0000313" key="4">
    <source>
        <dbReference type="EMBL" id="SMO80547.1"/>
    </source>
</evidence>
<dbReference type="OrthoDB" id="678784at2"/>
<accession>A0A521E9D8</accession>
<evidence type="ECO:0000313" key="5">
    <source>
        <dbReference type="Proteomes" id="UP000320300"/>
    </source>
</evidence>
<dbReference type="InterPro" id="IPR025381">
    <property type="entry name" value="DUF4296"/>
</dbReference>
<sequence>MRGFCWAGLLLVLIAGCGTKVPKDIIQPKEIRLVLYDMHIADGYISTIPVPDSARRVGTSYYKAIYKKYNIDSALYTKSMNYYYDHVESLSAIYKDVTAKLQKSKDSIDKIQAKILKKEEAIKKIKKDSADKANPKLAAIRADSLKKAKKDSITKLELSMTAEELAARRATQNSADKAKPKSIKKADAPKKVN</sequence>
<protein>
    <recommendedName>
        <fullName evidence="3">DUF4296 domain-containing protein</fullName>
    </recommendedName>
</protein>
<dbReference type="PROSITE" id="PS51257">
    <property type="entry name" value="PROKAR_LIPOPROTEIN"/>
    <property type="match status" value="1"/>
</dbReference>
<feature type="compositionally biased region" description="Basic and acidic residues" evidence="2">
    <location>
        <begin position="176"/>
        <end position="193"/>
    </location>
</feature>
<keyword evidence="1" id="KW-0175">Coiled coil</keyword>
<dbReference type="AlphaFoldDB" id="A0A521E9D8"/>
<feature type="region of interest" description="Disordered" evidence="2">
    <location>
        <begin position="167"/>
        <end position="193"/>
    </location>
</feature>
<dbReference type="EMBL" id="FXTN01000007">
    <property type="protein sequence ID" value="SMO80547.1"/>
    <property type="molecule type" value="Genomic_DNA"/>
</dbReference>
<evidence type="ECO:0000256" key="2">
    <source>
        <dbReference type="SAM" id="MobiDB-lite"/>
    </source>
</evidence>
<dbReference type="RefSeq" id="WP_142529078.1">
    <property type="nucleotide sequence ID" value="NZ_CBCSJO010000007.1"/>
</dbReference>
<gene>
    <name evidence="4" type="ORF">SAMN06265348_107265</name>
</gene>
<dbReference type="Pfam" id="PF14129">
    <property type="entry name" value="DUF4296"/>
    <property type="match status" value="1"/>
</dbReference>
<feature type="coiled-coil region" evidence="1">
    <location>
        <begin position="94"/>
        <end position="128"/>
    </location>
</feature>
<reference evidence="4 5" key="1">
    <citation type="submission" date="2017-05" db="EMBL/GenBank/DDBJ databases">
        <authorList>
            <person name="Varghese N."/>
            <person name="Submissions S."/>
        </authorList>
    </citation>
    <scope>NUCLEOTIDE SEQUENCE [LARGE SCALE GENOMIC DNA]</scope>
    <source>
        <strain evidence="4 5">DSM 19036</strain>
    </source>
</reference>
<name>A0A521E9D8_9SPHI</name>
<proteinExistence type="predicted"/>
<organism evidence="4 5">
    <name type="scientific">Pedobacter westerhofensis</name>
    <dbReference type="NCBI Taxonomy" id="425512"/>
    <lineage>
        <taxon>Bacteria</taxon>
        <taxon>Pseudomonadati</taxon>
        <taxon>Bacteroidota</taxon>
        <taxon>Sphingobacteriia</taxon>
        <taxon>Sphingobacteriales</taxon>
        <taxon>Sphingobacteriaceae</taxon>
        <taxon>Pedobacter</taxon>
    </lineage>
</organism>
<dbReference type="Proteomes" id="UP000320300">
    <property type="component" value="Unassembled WGS sequence"/>
</dbReference>
<keyword evidence="5" id="KW-1185">Reference proteome</keyword>
<feature type="domain" description="DUF4296" evidence="3">
    <location>
        <begin position="22"/>
        <end position="106"/>
    </location>
</feature>